<dbReference type="OrthoDB" id="69496at2759"/>
<dbReference type="GO" id="GO:0044194">
    <property type="term" value="C:cytolytic granule"/>
    <property type="evidence" value="ECO:0007669"/>
    <property type="project" value="TreeGrafter"/>
</dbReference>
<feature type="domain" description="Saposin B-type" evidence="3">
    <location>
        <begin position="62"/>
        <end position="143"/>
    </location>
</feature>
<gene>
    <name evidence="5" type="primary">GNLY</name>
</gene>
<dbReference type="InterPro" id="IPR007856">
    <property type="entry name" value="SapB_1"/>
</dbReference>
<dbReference type="InterPro" id="IPR011001">
    <property type="entry name" value="Saposin-like"/>
</dbReference>
<keyword evidence="4" id="KW-1185">Reference proteome</keyword>
<keyword evidence="1" id="KW-1015">Disulfide bond</keyword>
<dbReference type="Proteomes" id="UP001652581">
    <property type="component" value="Chromosome 28"/>
</dbReference>
<evidence type="ECO:0000313" key="5">
    <source>
        <dbReference type="RefSeq" id="XP_015094232.2"/>
    </source>
</evidence>
<dbReference type="Gene3D" id="1.10.225.10">
    <property type="entry name" value="Saposin-like"/>
    <property type="match status" value="1"/>
</dbReference>
<feature type="chain" id="PRO_5045272015" evidence="2">
    <location>
        <begin position="21"/>
        <end position="146"/>
    </location>
</feature>
<dbReference type="PANTHER" id="PTHR15541:SF2">
    <property type="entry name" value="GRANULYSIN"/>
    <property type="match status" value="1"/>
</dbReference>
<dbReference type="CTD" id="10578"/>
<dbReference type="InParanoid" id="A0A6J0AK64"/>
<dbReference type="PROSITE" id="PS50015">
    <property type="entry name" value="SAP_B"/>
    <property type="match status" value="1"/>
</dbReference>
<dbReference type="GO" id="GO:0006629">
    <property type="term" value="P:lipid metabolic process"/>
    <property type="evidence" value="ECO:0007669"/>
    <property type="project" value="InterPro"/>
</dbReference>
<dbReference type="Pfam" id="PF05184">
    <property type="entry name" value="SapB_1"/>
    <property type="match status" value="1"/>
</dbReference>
<feature type="signal peptide" evidence="2">
    <location>
        <begin position="1"/>
        <end position="20"/>
    </location>
</feature>
<evidence type="ECO:0000313" key="4">
    <source>
        <dbReference type="Proteomes" id="UP001652581"/>
    </source>
</evidence>
<dbReference type="GO" id="GO:0061844">
    <property type="term" value="P:antimicrobial humoral immune response mediated by antimicrobial peptide"/>
    <property type="evidence" value="ECO:0007669"/>
    <property type="project" value="TreeGrafter"/>
</dbReference>
<accession>A0A6J0AK64</accession>
<dbReference type="AlphaFoldDB" id="A0A6J0AK64"/>
<reference evidence="5" key="1">
    <citation type="submission" date="2025-08" db="UniProtKB">
        <authorList>
            <consortium name="RefSeq"/>
        </authorList>
    </citation>
    <scope>IDENTIFICATION</scope>
</reference>
<dbReference type="GO" id="GO:0031640">
    <property type="term" value="P:killing of cells of another organism"/>
    <property type="evidence" value="ECO:0007669"/>
    <property type="project" value="TreeGrafter"/>
</dbReference>
<evidence type="ECO:0000259" key="3">
    <source>
        <dbReference type="PROSITE" id="PS50015"/>
    </source>
</evidence>
<dbReference type="FunCoup" id="A0A6J0AK64">
    <property type="interactions" value="12"/>
</dbReference>
<protein>
    <submittedName>
        <fullName evidence="5">Granulysin isoform X2</fullName>
    </submittedName>
</protein>
<organism evidence="4 5">
    <name type="scientific">Vicugna pacos</name>
    <name type="common">Alpaca</name>
    <name type="synonym">Lama pacos</name>
    <dbReference type="NCBI Taxonomy" id="30538"/>
    <lineage>
        <taxon>Eukaryota</taxon>
        <taxon>Metazoa</taxon>
        <taxon>Chordata</taxon>
        <taxon>Craniata</taxon>
        <taxon>Vertebrata</taxon>
        <taxon>Euteleostomi</taxon>
        <taxon>Mammalia</taxon>
        <taxon>Eutheria</taxon>
        <taxon>Laurasiatheria</taxon>
        <taxon>Artiodactyla</taxon>
        <taxon>Tylopoda</taxon>
        <taxon>Camelidae</taxon>
        <taxon>Vicugna</taxon>
    </lineage>
</organism>
<proteinExistence type="predicted"/>
<dbReference type="RefSeq" id="XP_015094232.2">
    <property type="nucleotide sequence ID" value="XM_015238746.3"/>
</dbReference>
<name>A0A6J0AK64_VICPA</name>
<dbReference type="KEGG" id="vpc:102527205"/>
<dbReference type="GO" id="GO:0042742">
    <property type="term" value="P:defense response to bacterium"/>
    <property type="evidence" value="ECO:0007669"/>
    <property type="project" value="InterPro"/>
</dbReference>
<dbReference type="SUPFAM" id="SSF47862">
    <property type="entry name" value="Saposin"/>
    <property type="match status" value="1"/>
</dbReference>
<keyword evidence="2" id="KW-0732">Signal</keyword>
<sequence length="146" mass="15801">MTSWVLLVLVSVLLGAPGLAFSGLIPEDSDGATAHLCDGEPLFQGLAPQDPRGDLQPRGEGLGFICYSCQMIIQKVEDLVGKQPTQDTIAQAASQACQKLKRLLRGLCKKIMKLFLNRISKDIIAGKKPREICVDLKKCKPKAGLI</sequence>
<evidence type="ECO:0000256" key="1">
    <source>
        <dbReference type="ARBA" id="ARBA00023157"/>
    </source>
</evidence>
<evidence type="ECO:0000256" key="2">
    <source>
        <dbReference type="SAM" id="SignalP"/>
    </source>
</evidence>
<dbReference type="PANTHER" id="PTHR15541">
    <property type="entry name" value="GRANULYSIN RELATED"/>
    <property type="match status" value="1"/>
</dbReference>
<dbReference type="InterPro" id="IPR008139">
    <property type="entry name" value="SaposinB_dom"/>
</dbReference>
<dbReference type="SMART" id="SM00741">
    <property type="entry name" value="SapB"/>
    <property type="match status" value="1"/>
</dbReference>
<dbReference type="GeneID" id="102527205"/>
<dbReference type="InterPro" id="IPR038847">
    <property type="entry name" value="Granulysin-like"/>
</dbReference>